<evidence type="ECO:0000313" key="5">
    <source>
        <dbReference type="EMBL" id="GIM27463.1"/>
    </source>
</evidence>
<reference evidence="5" key="1">
    <citation type="submission" date="2021-03" db="EMBL/GenBank/DDBJ databases">
        <title>Taxonomic study of Clostridium polyendosporum from meadow-gley soil under rice.</title>
        <authorList>
            <person name="Kobayashi H."/>
            <person name="Tanizawa Y."/>
            <person name="Yagura M."/>
        </authorList>
    </citation>
    <scope>NUCLEOTIDE SEQUENCE</scope>
    <source>
        <strain evidence="5">JCM 30710</strain>
    </source>
</reference>
<dbReference type="Pfam" id="PF01813">
    <property type="entry name" value="ATP-synt_D"/>
    <property type="match status" value="1"/>
</dbReference>
<evidence type="ECO:0000256" key="3">
    <source>
        <dbReference type="ARBA" id="ARBA00023065"/>
    </source>
</evidence>
<comment type="function">
    <text evidence="4">Produces ATP from ADP in the presence of a proton gradient across the membrane.</text>
</comment>
<protein>
    <recommendedName>
        <fullName evidence="4">V-type ATP synthase subunit D</fullName>
    </recommendedName>
    <alternativeName>
        <fullName evidence="4">V-ATPase subunit D</fullName>
    </alternativeName>
</protein>
<comment type="similarity">
    <text evidence="1 4">Belongs to the V-ATPase D subunit family.</text>
</comment>
<evidence type="ECO:0000256" key="2">
    <source>
        <dbReference type="ARBA" id="ARBA00022448"/>
    </source>
</evidence>
<dbReference type="Proteomes" id="UP000679179">
    <property type="component" value="Unassembled WGS sequence"/>
</dbReference>
<dbReference type="GO" id="GO:0046933">
    <property type="term" value="F:proton-transporting ATP synthase activity, rotational mechanism"/>
    <property type="evidence" value="ECO:0007669"/>
    <property type="project" value="UniProtKB-UniRule"/>
</dbReference>
<dbReference type="EMBL" id="BOPZ01000001">
    <property type="protein sequence ID" value="GIM27463.1"/>
    <property type="molecule type" value="Genomic_DNA"/>
</dbReference>
<evidence type="ECO:0000313" key="6">
    <source>
        <dbReference type="Proteomes" id="UP000679179"/>
    </source>
</evidence>
<evidence type="ECO:0000256" key="1">
    <source>
        <dbReference type="ARBA" id="ARBA00005850"/>
    </source>
</evidence>
<dbReference type="GO" id="GO:0042777">
    <property type="term" value="P:proton motive force-driven plasma membrane ATP synthesis"/>
    <property type="evidence" value="ECO:0007669"/>
    <property type="project" value="UniProtKB-UniRule"/>
</dbReference>
<comment type="caution">
    <text evidence="5">The sequence shown here is derived from an EMBL/GenBank/DDBJ whole genome shotgun (WGS) entry which is preliminary data.</text>
</comment>
<sequence>MENLAPTKANLMASKSSLEFSKKGYELLDKKRNVLIKEMLLYLERVKTLQEEMNTAFANAYQVLQRASITSGMSTVEDISLSVGEADDYFIRFRSVMGVELPEIVYKSVPVKPTYSFFTSNGTIDEAILIFNRVKYIIYELSEVENSIYRLAVEVKKTQRRANALENISIPKYMEIVKFISEVLEEKEREDLFRLKKVKKRRLVKI</sequence>
<keyword evidence="4" id="KW-0066">ATP synthesis</keyword>
<dbReference type="RefSeq" id="WP_212902221.1">
    <property type="nucleotide sequence ID" value="NZ_BOPZ01000001.1"/>
</dbReference>
<dbReference type="PANTHER" id="PTHR11671">
    <property type="entry name" value="V-TYPE ATP SYNTHASE SUBUNIT D"/>
    <property type="match status" value="1"/>
</dbReference>
<name>A0A919RXQ4_9CLOT</name>
<proteinExistence type="inferred from homology"/>
<dbReference type="GO" id="GO:0005524">
    <property type="term" value="F:ATP binding"/>
    <property type="evidence" value="ECO:0007669"/>
    <property type="project" value="UniProtKB-UniRule"/>
</dbReference>
<dbReference type="AlphaFoldDB" id="A0A919RXQ4"/>
<keyword evidence="2 4" id="KW-0813">Transport</keyword>
<accession>A0A919RXQ4</accession>
<dbReference type="HAMAP" id="MF_00271">
    <property type="entry name" value="ATP_synth_D_arch"/>
    <property type="match status" value="1"/>
</dbReference>
<dbReference type="NCBIfam" id="TIGR00309">
    <property type="entry name" value="V_ATPase_subD"/>
    <property type="match status" value="1"/>
</dbReference>
<keyword evidence="4" id="KW-0375">Hydrogen ion transport</keyword>
<evidence type="ECO:0000256" key="4">
    <source>
        <dbReference type="HAMAP-Rule" id="MF_00271"/>
    </source>
</evidence>
<dbReference type="GO" id="GO:0046961">
    <property type="term" value="F:proton-transporting ATPase activity, rotational mechanism"/>
    <property type="evidence" value="ECO:0007669"/>
    <property type="project" value="InterPro"/>
</dbReference>
<dbReference type="Gene3D" id="1.10.287.3240">
    <property type="match status" value="1"/>
</dbReference>
<keyword evidence="6" id="KW-1185">Reference proteome</keyword>
<organism evidence="5 6">
    <name type="scientific">Clostridium polyendosporum</name>
    <dbReference type="NCBI Taxonomy" id="69208"/>
    <lineage>
        <taxon>Bacteria</taxon>
        <taxon>Bacillati</taxon>
        <taxon>Bacillota</taxon>
        <taxon>Clostridia</taxon>
        <taxon>Eubacteriales</taxon>
        <taxon>Clostridiaceae</taxon>
        <taxon>Clostridium</taxon>
    </lineage>
</organism>
<dbReference type="InterPro" id="IPR002699">
    <property type="entry name" value="V_ATPase_D"/>
</dbReference>
<keyword evidence="3 4" id="KW-0406">Ion transport</keyword>
<gene>
    <name evidence="5" type="primary">atpD_1</name>
    <name evidence="4" type="synonym">atpD</name>
    <name evidence="5" type="ORF">CPJCM30710_01290</name>
</gene>